<feature type="chain" id="PRO_5005567837" evidence="1">
    <location>
        <begin position="25"/>
        <end position="478"/>
    </location>
</feature>
<evidence type="ECO:0000256" key="1">
    <source>
        <dbReference type="SAM" id="SignalP"/>
    </source>
</evidence>
<comment type="caution">
    <text evidence="2">The sequence shown here is derived from an EMBL/GenBank/DDBJ whole genome shotgun (WGS) entry which is preliminary data.</text>
</comment>
<proteinExistence type="predicted"/>
<dbReference type="Proteomes" id="UP000037035">
    <property type="component" value="Unassembled WGS sequence"/>
</dbReference>
<keyword evidence="3" id="KW-1185">Reference proteome</keyword>
<protein>
    <submittedName>
        <fullName evidence="2">Uncharacterized protein</fullName>
    </submittedName>
</protein>
<organism evidence="2 3">
    <name type="scientific">Puccinia sorghi</name>
    <dbReference type="NCBI Taxonomy" id="27349"/>
    <lineage>
        <taxon>Eukaryota</taxon>
        <taxon>Fungi</taxon>
        <taxon>Dikarya</taxon>
        <taxon>Basidiomycota</taxon>
        <taxon>Pucciniomycotina</taxon>
        <taxon>Pucciniomycetes</taxon>
        <taxon>Pucciniales</taxon>
        <taxon>Pucciniaceae</taxon>
        <taxon>Puccinia</taxon>
    </lineage>
</organism>
<feature type="signal peptide" evidence="1">
    <location>
        <begin position="1"/>
        <end position="24"/>
    </location>
</feature>
<keyword evidence="1" id="KW-0732">Signal</keyword>
<evidence type="ECO:0000313" key="2">
    <source>
        <dbReference type="EMBL" id="KNZ47504.1"/>
    </source>
</evidence>
<evidence type="ECO:0000313" key="3">
    <source>
        <dbReference type="Proteomes" id="UP000037035"/>
    </source>
</evidence>
<dbReference type="VEuPathDB" id="FungiDB:VP01_634g2"/>
<reference evidence="2 3" key="1">
    <citation type="submission" date="2015-08" db="EMBL/GenBank/DDBJ databases">
        <title>Next Generation Sequencing and Analysis of the Genome of Puccinia sorghi L Schw, the Causal Agent of Maize Common Rust.</title>
        <authorList>
            <person name="Rochi L."/>
            <person name="Burguener G."/>
            <person name="Darino M."/>
            <person name="Turjanski A."/>
            <person name="Kreff E."/>
            <person name="Dieguez M.J."/>
            <person name="Sacco F."/>
        </authorList>
    </citation>
    <scope>NUCLEOTIDE SEQUENCE [LARGE SCALE GENOMIC DNA]</scope>
    <source>
        <strain evidence="2 3">RO10H11247</strain>
    </source>
</reference>
<accession>A0A0L6UG28</accession>
<gene>
    <name evidence="2" type="ORF">VP01_634g2</name>
</gene>
<dbReference type="AlphaFoldDB" id="A0A0L6UG28"/>
<sequence>MSLTLFASISRSILFMTKLGLGQAVLGCVPRSKASPGCSHKPSGHTPKLGWHCAKLALGMCPVALDTQYVNGKKKTSKAFQVFKKNLNPLAHHSPIKNNIIPQSKINIIPQSKINIIPQAKISWVLAGQTRGKRFLQETIINGKNISNKSFSTVTHATEWHKKQCYSDCSWKKQLGSRTCLKTYETFGVKPAFSFGAWKNNSQGLEVQLPGHRHPFWKLVLQFMPPFWYLAHHFQENLLKRENKIGGYVESITRRCSRIWEKPSTFPIEVSRIDYVVHVLWAKSQRWQVLWQTYPFNECLKGPKHFFKSYYKTFISKYHMYICQITSRNNEMTYLMKIDMRIRTLCFIINFETLLGPLRHSLKGYVCHGTCQHGDLAKNTCTTSIIKFVDFIRTQNIFYSLIQVIRRLCVSHNWQSFAKDRYQAQNLSYTSCGMNWSANFQNRCPLGPGSWTSNPWESFPHAPFFFTTILRLRASQVS</sequence>
<dbReference type="EMBL" id="LAVV01011663">
    <property type="protein sequence ID" value="KNZ47504.1"/>
    <property type="molecule type" value="Genomic_DNA"/>
</dbReference>
<name>A0A0L6UG28_9BASI</name>